<protein>
    <submittedName>
        <fullName evidence="1">Uncharacterized protein</fullName>
    </submittedName>
</protein>
<dbReference type="EMBL" id="JAHUTI010030933">
    <property type="protein sequence ID" value="MED6242390.1"/>
    <property type="molecule type" value="Genomic_DNA"/>
</dbReference>
<accession>A0ABU7AWZ1</accession>
<comment type="caution">
    <text evidence="1">The sequence shown here is derived from an EMBL/GenBank/DDBJ whole genome shotgun (WGS) entry which is preliminary data.</text>
</comment>
<gene>
    <name evidence="1" type="ORF">ATANTOWER_003996</name>
</gene>
<name>A0ABU7AWZ1_9TELE</name>
<keyword evidence="2" id="KW-1185">Reference proteome</keyword>
<evidence type="ECO:0000313" key="1">
    <source>
        <dbReference type="EMBL" id="MED6242390.1"/>
    </source>
</evidence>
<evidence type="ECO:0000313" key="2">
    <source>
        <dbReference type="Proteomes" id="UP001345963"/>
    </source>
</evidence>
<proteinExistence type="predicted"/>
<reference evidence="1 2" key="1">
    <citation type="submission" date="2021-07" db="EMBL/GenBank/DDBJ databases">
        <authorList>
            <person name="Palmer J.M."/>
        </authorList>
    </citation>
    <scope>NUCLEOTIDE SEQUENCE [LARGE SCALE GENOMIC DNA]</scope>
    <source>
        <strain evidence="1 2">AT_MEX2019</strain>
        <tissue evidence="1">Muscle</tissue>
    </source>
</reference>
<organism evidence="1 2">
    <name type="scientific">Ataeniobius toweri</name>
    <dbReference type="NCBI Taxonomy" id="208326"/>
    <lineage>
        <taxon>Eukaryota</taxon>
        <taxon>Metazoa</taxon>
        <taxon>Chordata</taxon>
        <taxon>Craniata</taxon>
        <taxon>Vertebrata</taxon>
        <taxon>Euteleostomi</taxon>
        <taxon>Actinopterygii</taxon>
        <taxon>Neopterygii</taxon>
        <taxon>Teleostei</taxon>
        <taxon>Neoteleostei</taxon>
        <taxon>Acanthomorphata</taxon>
        <taxon>Ovalentaria</taxon>
        <taxon>Atherinomorphae</taxon>
        <taxon>Cyprinodontiformes</taxon>
        <taxon>Goodeidae</taxon>
        <taxon>Ataeniobius</taxon>
    </lineage>
</organism>
<dbReference type="Proteomes" id="UP001345963">
    <property type="component" value="Unassembled WGS sequence"/>
</dbReference>
<sequence>MQSLPHLLQTTLRHFLLRALNTSNFLIRHSGWAAKKIEFPQFILHQFLSSYSAGQSVFLVSSPSYFTPENPHLQSSQTAENVPSPEYLQTVYEIILHVWDLSVKS</sequence>